<evidence type="ECO:0000256" key="1">
    <source>
        <dbReference type="SAM" id="MobiDB-lite"/>
    </source>
</evidence>
<dbReference type="STRING" id="1447782.SAMN05444417_1361"/>
<reference evidence="2 3" key="1">
    <citation type="submission" date="2016-11" db="EMBL/GenBank/DDBJ databases">
        <authorList>
            <person name="Jaros S."/>
            <person name="Januszkiewicz K."/>
            <person name="Wedrychowicz H."/>
        </authorList>
    </citation>
    <scope>NUCLEOTIDE SEQUENCE [LARGE SCALE GENOMIC DNA]</scope>
    <source>
        <strain evidence="2 3">DSM 100565</strain>
    </source>
</reference>
<name>A0A1M6CTT5_9RHOB</name>
<accession>A0A1M6CTT5</accession>
<evidence type="ECO:0000313" key="2">
    <source>
        <dbReference type="EMBL" id="SHI64432.1"/>
    </source>
</evidence>
<gene>
    <name evidence="2" type="ORF">SAMN05444417_1361</name>
</gene>
<dbReference type="Proteomes" id="UP000184292">
    <property type="component" value="Unassembled WGS sequence"/>
</dbReference>
<dbReference type="AlphaFoldDB" id="A0A1M6CTT5"/>
<protein>
    <recommendedName>
        <fullName evidence="4">DUF3072 domain-containing protein</fullName>
    </recommendedName>
</protein>
<dbReference type="InterPro" id="IPR021425">
    <property type="entry name" value="DUF3072"/>
</dbReference>
<sequence length="72" mass="8012">MTPGRHGGGRDRKATTMSTMPMGQSAPMTTAQKSELQQLCERTGEQVERELTHDQASARIEVLRSLRTLPCR</sequence>
<proteinExistence type="predicted"/>
<evidence type="ECO:0008006" key="4">
    <source>
        <dbReference type="Google" id="ProtNLM"/>
    </source>
</evidence>
<dbReference type="Pfam" id="PF11272">
    <property type="entry name" value="DUF3072"/>
    <property type="match status" value="1"/>
</dbReference>
<dbReference type="EMBL" id="FQYO01000002">
    <property type="protein sequence ID" value="SHI64432.1"/>
    <property type="molecule type" value="Genomic_DNA"/>
</dbReference>
<feature type="region of interest" description="Disordered" evidence="1">
    <location>
        <begin position="1"/>
        <end position="36"/>
    </location>
</feature>
<keyword evidence="3" id="KW-1185">Reference proteome</keyword>
<organism evidence="2 3">
    <name type="scientific">Wenxinia saemankumensis</name>
    <dbReference type="NCBI Taxonomy" id="1447782"/>
    <lineage>
        <taxon>Bacteria</taxon>
        <taxon>Pseudomonadati</taxon>
        <taxon>Pseudomonadota</taxon>
        <taxon>Alphaproteobacteria</taxon>
        <taxon>Rhodobacterales</taxon>
        <taxon>Roseobacteraceae</taxon>
        <taxon>Wenxinia</taxon>
    </lineage>
</organism>
<feature type="compositionally biased region" description="Polar residues" evidence="1">
    <location>
        <begin position="15"/>
        <end position="36"/>
    </location>
</feature>
<evidence type="ECO:0000313" key="3">
    <source>
        <dbReference type="Proteomes" id="UP000184292"/>
    </source>
</evidence>